<evidence type="ECO:0000313" key="6">
    <source>
        <dbReference type="EMBL" id="MBS3182458.1"/>
    </source>
</evidence>
<evidence type="ECO:0000256" key="3">
    <source>
        <dbReference type="ARBA" id="ARBA00022833"/>
    </source>
</evidence>
<organism evidence="6 7">
    <name type="scientific">Leucobacter manosquensis</name>
    <dbReference type="NCBI Taxonomy" id="2810611"/>
    <lineage>
        <taxon>Bacteria</taxon>
        <taxon>Bacillati</taxon>
        <taxon>Actinomycetota</taxon>
        <taxon>Actinomycetes</taxon>
        <taxon>Micrococcales</taxon>
        <taxon>Microbacteriaceae</taxon>
        <taxon>Leucobacter</taxon>
    </lineage>
</organism>
<keyword evidence="4" id="KW-0520">NAD</keyword>
<dbReference type="InterPro" id="IPR020843">
    <property type="entry name" value="ER"/>
</dbReference>
<comment type="similarity">
    <text evidence="1">Belongs to the zinc-containing alcohol dehydrogenase family.</text>
</comment>
<accession>A0ABS5M5I4</accession>
<sequence length="369" mass="38844">MTGNALLFEGVGSEPYLQSIETRPPRHGEVLVKLEAAGICHSDLHVLKGEWPIWERTALGHEGAGIVVGLGEGTTGLTVGDRVILSWYAACGYCSACVDGKTWLCSKSNAVNHMLPDGTTPLSAKDGRPVQPYLGVSAFSEYAVVPREAVVKVPHEVPPEIAALIGCAVTTGVGAVLNTAGVKAGETAVVVGAGGVGQAIVLGLRLSGASKVIVLDPSEERLEIAAQLGATDVIDGMCSQRFEKVKELTDGEGVDFVFDAIGISRVTADVMKYLKYGGAAVLVGMPAKDDKVTIDHWPLVYSGQRILGCHYGSSRPQADFVKIARLYLSGLLPLDQLVGDRIPQTQISDAILGLEKAAGKRVVVDFKMT</sequence>
<dbReference type="Pfam" id="PF08240">
    <property type="entry name" value="ADH_N"/>
    <property type="match status" value="1"/>
</dbReference>
<keyword evidence="2" id="KW-0479">Metal-binding</keyword>
<dbReference type="InterPro" id="IPR011032">
    <property type="entry name" value="GroES-like_sf"/>
</dbReference>
<dbReference type="SUPFAM" id="SSF51735">
    <property type="entry name" value="NAD(P)-binding Rossmann-fold domains"/>
    <property type="match status" value="1"/>
</dbReference>
<gene>
    <name evidence="6" type="ORF">JSQ98_09675</name>
</gene>
<evidence type="ECO:0000256" key="2">
    <source>
        <dbReference type="ARBA" id="ARBA00022723"/>
    </source>
</evidence>
<feature type="domain" description="Enoyl reductase (ER)" evidence="5">
    <location>
        <begin position="10"/>
        <end position="363"/>
    </location>
</feature>
<dbReference type="InterPro" id="IPR036291">
    <property type="entry name" value="NAD(P)-bd_dom_sf"/>
</dbReference>
<dbReference type="PANTHER" id="PTHR43880:SF12">
    <property type="entry name" value="ALCOHOL DEHYDROGENASE CLASS-3"/>
    <property type="match status" value="1"/>
</dbReference>
<evidence type="ECO:0000313" key="7">
    <source>
        <dbReference type="Proteomes" id="UP000811492"/>
    </source>
</evidence>
<dbReference type="InterPro" id="IPR013154">
    <property type="entry name" value="ADH-like_N"/>
</dbReference>
<evidence type="ECO:0000259" key="5">
    <source>
        <dbReference type="SMART" id="SM00829"/>
    </source>
</evidence>
<evidence type="ECO:0000256" key="1">
    <source>
        <dbReference type="ARBA" id="ARBA00008072"/>
    </source>
</evidence>
<dbReference type="EMBL" id="JAFEVO010000001">
    <property type="protein sequence ID" value="MBS3182458.1"/>
    <property type="molecule type" value="Genomic_DNA"/>
</dbReference>
<dbReference type="SUPFAM" id="SSF50129">
    <property type="entry name" value="GroES-like"/>
    <property type="match status" value="1"/>
</dbReference>
<dbReference type="Pfam" id="PF00107">
    <property type="entry name" value="ADH_zinc_N"/>
    <property type="match status" value="1"/>
</dbReference>
<keyword evidence="3" id="KW-0862">Zinc</keyword>
<comment type="caution">
    <text evidence="6">The sequence shown here is derived from an EMBL/GenBank/DDBJ whole genome shotgun (WGS) entry which is preliminary data.</text>
</comment>
<dbReference type="SMART" id="SM00829">
    <property type="entry name" value="PKS_ER"/>
    <property type="match status" value="1"/>
</dbReference>
<name>A0ABS5M5I4_9MICO</name>
<dbReference type="Proteomes" id="UP000811492">
    <property type="component" value="Unassembled WGS sequence"/>
</dbReference>
<keyword evidence="7" id="KW-1185">Reference proteome</keyword>
<evidence type="ECO:0000256" key="4">
    <source>
        <dbReference type="ARBA" id="ARBA00023027"/>
    </source>
</evidence>
<dbReference type="Gene3D" id="3.90.180.10">
    <property type="entry name" value="Medium-chain alcohol dehydrogenases, catalytic domain"/>
    <property type="match status" value="1"/>
</dbReference>
<proteinExistence type="inferred from homology"/>
<dbReference type="PANTHER" id="PTHR43880">
    <property type="entry name" value="ALCOHOL DEHYDROGENASE"/>
    <property type="match status" value="1"/>
</dbReference>
<dbReference type="InterPro" id="IPR013149">
    <property type="entry name" value="ADH-like_C"/>
</dbReference>
<protein>
    <submittedName>
        <fullName evidence="6">Zinc-binding dehydrogenase</fullName>
    </submittedName>
</protein>
<dbReference type="Gene3D" id="3.40.50.720">
    <property type="entry name" value="NAD(P)-binding Rossmann-like Domain"/>
    <property type="match status" value="1"/>
</dbReference>
<reference evidence="6 7" key="1">
    <citation type="submission" date="2021-02" db="EMBL/GenBank/DDBJ databases">
        <title>Draft genome and description of Leucobacter sp nov strain Marseille-Q4368.</title>
        <authorList>
            <person name="Boxberger M."/>
            <person name="La Scola B."/>
        </authorList>
    </citation>
    <scope>NUCLEOTIDE SEQUENCE [LARGE SCALE GENOMIC DNA]</scope>
    <source>
        <strain evidence="6 7">Marseille-Q4368</strain>
    </source>
</reference>